<evidence type="ECO:0000313" key="2">
    <source>
        <dbReference type="Proteomes" id="UP000322873"/>
    </source>
</evidence>
<evidence type="ECO:0000313" key="1">
    <source>
        <dbReference type="EMBL" id="KAA8564485.1"/>
    </source>
</evidence>
<dbReference type="EMBL" id="VICG01000015">
    <property type="protein sequence ID" value="KAA8564485.1"/>
    <property type="molecule type" value="Genomic_DNA"/>
</dbReference>
<gene>
    <name evidence="1" type="ORF">EYC84_011417</name>
</gene>
<accession>A0A5M9JB03</accession>
<sequence>MISIKLFQGSSYQVTLLPLSPDQPTTTPGVPVGQSGGNLEEHLVGEAGGYLPSSKMHPAGNSFGFSFSLYHHSIQNKLIILTSPITKVTVLQIAYI</sequence>
<proteinExistence type="predicted"/>
<name>A0A5M9JB03_MONFR</name>
<organism evidence="1 2">
    <name type="scientific">Monilinia fructicola</name>
    <name type="common">Brown rot fungus</name>
    <name type="synonym">Ciboria fructicola</name>
    <dbReference type="NCBI Taxonomy" id="38448"/>
    <lineage>
        <taxon>Eukaryota</taxon>
        <taxon>Fungi</taxon>
        <taxon>Dikarya</taxon>
        <taxon>Ascomycota</taxon>
        <taxon>Pezizomycotina</taxon>
        <taxon>Leotiomycetes</taxon>
        <taxon>Helotiales</taxon>
        <taxon>Sclerotiniaceae</taxon>
        <taxon>Monilinia</taxon>
    </lineage>
</organism>
<dbReference type="Proteomes" id="UP000322873">
    <property type="component" value="Unassembled WGS sequence"/>
</dbReference>
<keyword evidence="2" id="KW-1185">Reference proteome</keyword>
<dbReference type="AlphaFoldDB" id="A0A5M9JB03"/>
<protein>
    <submittedName>
        <fullName evidence="1">Uncharacterized protein</fullName>
    </submittedName>
</protein>
<comment type="caution">
    <text evidence="1">The sequence shown here is derived from an EMBL/GenBank/DDBJ whole genome shotgun (WGS) entry which is preliminary data.</text>
</comment>
<reference evidence="1 2" key="1">
    <citation type="submission" date="2019-06" db="EMBL/GenBank/DDBJ databases">
        <title>Genome Sequence of the Brown Rot Fungal Pathogen Monilinia fructicola.</title>
        <authorList>
            <person name="De Miccolis Angelini R.M."/>
            <person name="Landi L."/>
            <person name="Abate D."/>
            <person name="Pollastro S."/>
            <person name="Romanazzi G."/>
            <person name="Faretra F."/>
        </authorList>
    </citation>
    <scope>NUCLEOTIDE SEQUENCE [LARGE SCALE GENOMIC DNA]</scope>
    <source>
        <strain evidence="1 2">Mfrc123</strain>
    </source>
</reference>